<evidence type="ECO:0000259" key="1">
    <source>
        <dbReference type="Pfam" id="PF00149"/>
    </source>
</evidence>
<name>S0P504_9ENTE</name>
<dbReference type="InterPro" id="IPR050126">
    <property type="entry name" value="Ap4A_hydrolase"/>
</dbReference>
<dbReference type="GO" id="GO:0016791">
    <property type="term" value="F:phosphatase activity"/>
    <property type="evidence" value="ECO:0007669"/>
    <property type="project" value="TreeGrafter"/>
</dbReference>
<keyword evidence="3" id="KW-1185">Reference proteome</keyword>
<dbReference type="OrthoDB" id="384253at2"/>
<dbReference type="GO" id="GO:0005737">
    <property type="term" value="C:cytoplasm"/>
    <property type="evidence" value="ECO:0007669"/>
    <property type="project" value="TreeGrafter"/>
</dbReference>
<sequence>MKPYLFVIGDVHGQYDLMMNLLKDYDPVVHQLVFIGDLIDRGPKSVACMRQAKQLVETDQAIYLKGNHEDYLLRFLADPEDVFERYLLNGGQATIEGLLHQGATAEYSPTEMAMMIRSREKELIAFLEALPYVYEWNDYLCVHAGVNLALSDWRNTTSHDFLWIREPFHHLPNQTGKTIVFGHTITQVLAGDNESTALWQHDHKIGIDSGATYGGVLHGVIFDRTTLLQDISYPNYTNIWTGER</sequence>
<dbReference type="InterPro" id="IPR004843">
    <property type="entry name" value="Calcineurin-like_PHP"/>
</dbReference>
<proteinExistence type="predicted"/>
<dbReference type="PANTHER" id="PTHR42850:SF4">
    <property type="entry name" value="ZINC-DEPENDENT ENDOPOLYPHOSPHATASE"/>
    <property type="match status" value="1"/>
</dbReference>
<dbReference type="RefSeq" id="WP_016185517.1">
    <property type="nucleotide sequence ID" value="NZ_ASWO01000005.1"/>
</dbReference>
<dbReference type="Pfam" id="PF00149">
    <property type="entry name" value="Metallophos"/>
    <property type="match status" value="1"/>
</dbReference>
<dbReference type="PATRIC" id="fig|1140003.3.peg.1023"/>
<dbReference type="AlphaFoldDB" id="S0P504"/>
<protein>
    <submittedName>
        <fullName evidence="2">Serine/threonine protein phosphatase 1</fullName>
    </submittedName>
</protein>
<dbReference type="eggNOG" id="COG0639">
    <property type="taxonomic scope" value="Bacteria"/>
</dbReference>
<organism evidence="2 3">
    <name type="scientific">Enterococcus sulfureus ATCC 49903</name>
    <dbReference type="NCBI Taxonomy" id="1140003"/>
    <lineage>
        <taxon>Bacteria</taxon>
        <taxon>Bacillati</taxon>
        <taxon>Bacillota</taxon>
        <taxon>Bacilli</taxon>
        <taxon>Lactobacillales</taxon>
        <taxon>Enterococcaceae</taxon>
        <taxon>Enterococcus</taxon>
    </lineage>
</organism>
<evidence type="ECO:0000313" key="2">
    <source>
        <dbReference type="EMBL" id="EOT83888.1"/>
    </source>
</evidence>
<dbReference type="InterPro" id="IPR029052">
    <property type="entry name" value="Metallo-depent_PP-like"/>
</dbReference>
<feature type="domain" description="Calcineurin-like phosphoesterase" evidence="1">
    <location>
        <begin position="6"/>
        <end position="187"/>
    </location>
</feature>
<dbReference type="GO" id="GO:0110154">
    <property type="term" value="P:RNA decapping"/>
    <property type="evidence" value="ECO:0007669"/>
    <property type="project" value="TreeGrafter"/>
</dbReference>
<dbReference type="CDD" id="cd00144">
    <property type="entry name" value="MPP_PPP_family"/>
    <property type="match status" value="1"/>
</dbReference>
<reference evidence="2 3" key="1">
    <citation type="submission" date="2013-03" db="EMBL/GenBank/DDBJ databases">
        <title>The Genome Sequence of Enterococcus sulfureus ATCC_49903 (PacBio/Illumina hybrid assembly).</title>
        <authorList>
            <consortium name="The Broad Institute Genomics Platform"/>
            <consortium name="The Broad Institute Genome Sequencing Center for Infectious Disease"/>
            <person name="Earl A."/>
            <person name="Russ C."/>
            <person name="Gilmore M."/>
            <person name="Surin D."/>
            <person name="Walker B."/>
            <person name="Young S."/>
            <person name="Zeng Q."/>
            <person name="Gargeya S."/>
            <person name="Fitzgerald M."/>
            <person name="Haas B."/>
            <person name="Abouelleil A."/>
            <person name="Allen A.W."/>
            <person name="Alvarado L."/>
            <person name="Arachchi H.M."/>
            <person name="Berlin A.M."/>
            <person name="Chapman S.B."/>
            <person name="Gainer-Dewar J."/>
            <person name="Goldberg J."/>
            <person name="Griggs A."/>
            <person name="Gujja S."/>
            <person name="Hansen M."/>
            <person name="Howarth C."/>
            <person name="Imamovic A."/>
            <person name="Ireland A."/>
            <person name="Larimer J."/>
            <person name="McCowan C."/>
            <person name="Murphy C."/>
            <person name="Pearson M."/>
            <person name="Poon T.W."/>
            <person name="Priest M."/>
            <person name="Roberts A."/>
            <person name="Saif S."/>
            <person name="Shea T."/>
            <person name="Sisk P."/>
            <person name="Sykes S."/>
            <person name="Wortman J."/>
            <person name="Nusbaum C."/>
            <person name="Birren B."/>
        </authorList>
    </citation>
    <scope>NUCLEOTIDE SEQUENCE [LARGE SCALE GENOMIC DNA]</scope>
    <source>
        <strain evidence="2 3">ATCC 49903</strain>
    </source>
</reference>
<evidence type="ECO:0000313" key="3">
    <source>
        <dbReference type="Proteomes" id="UP000015961"/>
    </source>
</evidence>
<dbReference type="SUPFAM" id="SSF56300">
    <property type="entry name" value="Metallo-dependent phosphatases"/>
    <property type="match status" value="1"/>
</dbReference>
<gene>
    <name evidence="2" type="ORF">I573_01613</name>
</gene>
<dbReference type="PANTHER" id="PTHR42850">
    <property type="entry name" value="METALLOPHOSPHOESTERASE"/>
    <property type="match status" value="1"/>
</dbReference>
<dbReference type="Gene3D" id="3.60.21.10">
    <property type="match status" value="1"/>
</dbReference>
<comment type="caution">
    <text evidence="2">The sequence shown here is derived from an EMBL/GenBank/DDBJ whole genome shotgun (WGS) entry which is preliminary data.</text>
</comment>
<dbReference type="Proteomes" id="UP000015961">
    <property type="component" value="Unassembled WGS sequence"/>
</dbReference>
<dbReference type="GO" id="GO:0008803">
    <property type="term" value="F:bis(5'-nucleosyl)-tetraphosphatase (symmetrical) activity"/>
    <property type="evidence" value="ECO:0007669"/>
    <property type="project" value="TreeGrafter"/>
</dbReference>
<dbReference type="STRING" id="1140003.OMY_01065"/>
<dbReference type="EMBL" id="ASWO01000005">
    <property type="protein sequence ID" value="EOT83888.1"/>
    <property type="molecule type" value="Genomic_DNA"/>
</dbReference>
<accession>S0P504</accession>